<reference evidence="1 2" key="1">
    <citation type="submission" date="2018-08" db="EMBL/GenBank/DDBJ databases">
        <title>Genomic investigation of the strawberry pathogen Phytophthora fragariae indicates pathogenicity is determined by transcriptional variation in three key races.</title>
        <authorList>
            <person name="Adams T.M."/>
            <person name="Armitage A.D."/>
            <person name="Sobczyk M.K."/>
            <person name="Bates H.J."/>
            <person name="Dunwell J.M."/>
            <person name="Nellist C.F."/>
            <person name="Harrison R.J."/>
        </authorList>
    </citation>
    <scope>NUCLEOTIDE SEQUENCE [LARGE SCALE GENOMIC DNA]</scope>
    <source>
        <strain evidence="1 2">NOV-9</strain>
    </source>
</reference>
<sequence>MVASAIAVVAISVGPRLGCVSGAVFRAGQPLMSPWGC</sequence>
<protein>
    <submittedName>
        <fullName evidence="1">Uncharacterized protein</fullName>
    </submittedName>
</protein>
<gene>
    <name evidence="1" type="ORF">PF009_g32173</name>
</gene>
<evidence type="ECO:0000313" key="2">
    <source>
        <dbReference type="Proteomes" id="UP000429523"/>
    </source>
</evidence>
<dbReference type="Proteomes" id="UP000429523">
    <property type="component" value="Unassembled WGS sequence"/>
</dbReference>
<dbReference type="AlphaFoldDB" id="A0A6A3D946"/>
<accession>A0A6A3D946</accession>
<proteinExistence type="predicted"/>
<organism evidence="1 2">
    <name type="scientific">Phytophthora fragariae</name>
    <dbReference type="NCBI Taxonomy" id="53985"/>
    <lineage>
        <taxon>Eukaryota</taxon>
        <taxon>Sar</taxon>
        <taxon>Stramenopiles</taxon>
        <taxon>Oomycota</taxon>
        <taxon>Peronosporomycetes</taxon>
        <taxon>Peronosporales</taxon>
        <taxon>Peronosporaceae</taxon>
        <taxon>Phytophthora</taxon>
    </lineage>
</organism>
<evidence type="ECO:0000313" key="1">
    <source>
        <dbReference type="EMBL" id="KAE8917505.1"/>
    </source>
</evidence>
<name>A0A6A3D946_9STRA</name>
<comment type="caution">
    <text evidence="1">The sequence shown here is derived from an EMBL/GenBank/DDBJ whole genome shotgun (WGS) entry which is preliminary data.</text>
</comment>
<dbReference type="EMBL" id="QXGF01007121">
    <property type="protein sequence ID" value="KAE8917505.1"/>
    <property type="molecule type" value="Genomic_DNA"/>
</dbReference>